<dbReference type="GO" id="GO:0008545">
    <property type="term" value="F:JUN kinase kinase activity"/>
    <property type="evidence" value="ECO:0007669"/>
    <property type="project" value="TreeGrafter"/>
</dbReference>
<dbReference type="AlphaFoldDB" id="A0A8R1HM68"/>
<dbReference type="Pfam" id="PF00069">
    <property type="entry name" value="Pkinase"/>
    <property type="match status" value="1"/>
</dbReference>
<dbReference type="InterPro" id="IPR000719">
    <property type="entry name" value="Prot_kinase_dom"/>
</dbReference>
<reference evidence="8" key="2">
    <citation type="submission" date="2022-06" db="UniProtKB">
        <authorList>
            <consortium name="EnsemblMetazoa"/>
        </authorList>
    </citation>
    <scope>IDENTIFICATION</scope>
    <source>
        <strain evidence="8">DF5081</strain>
    </source>
</reference>
<protein>
    <recommendedName>
        <fullName evidence="6">mitogen-activated protein kinase kinase</fullName>
        <ecNumber evidence="6">2.7.12.2</ecNumber>
    </recommendedName>
</protein>
<dbReference type="GO" id="GO:0005524">
    <property type="term" value="F:ATP binding"/>
    <property type="evidence" value="ECO:0007669"/>
    <property type="project" value="UniProtKB-KW"/>
</dbReference>
<organism evidence="8 9">
    <name type="scientific">Caenorhabditis japonica</name>
    <dbReference type="NCBI Taxonomy" id="281687"/>
    <lineage>
        <taxon>Eukaryota</taxon>
        <taxon>Metazoa</taxon>
        <taxon>Ecdysozoa</taxon>
        <taxon>Nematoda</taxon>
        <taxon>Chromadorea</taxon>
        <taxon>Rhabditida</taxon>
        <taxon>Rhabditina</taxon>
        <taxon>Rhabditomorpha</taxon>
        <taxon>Rhabditoidea</taxon>
        <taxon>Rhabditidae</taxon>
        <taxon>Peloderinae</taxon>
        <taxon>Caenorhabditis</taxon>
    </lineage>
</organism>
<dbReference type="SUPFAM" id="SSF56112">
    <property type="entry name" value="Protein kinase-like (PK-like)"/>
    <property type="match status" value="1"/>
</dbReference>
<evidence type="ECO:0000256" key="5">
    <source>
        <dbReference type="ARBA" id="ARBA00038035"/>
    </source>
</evidence>
<dbReference type="InterPro" id="IPR011009">
    <property type="entry name" value="Kinase-like_dom_sf"/>
</dbReference>
<evidence type="ECO:0000259" key="7">
    <source>
        <dbReference type="PROSITE" id="PS50011"/>
    </source>
</evidence>
<evidence type="ECO:0000313" key="8">
    <source>
        <dbReference type="EnsemblMetazoa" id="CJA05622c.1"/>
    </source>
</evidence>
<feature type="domain" description="Protein kinase" evidence="7">
    <location>
        <begin position="1"/>
        <end position="262"/>
    </location>
</feature>
<keyword evidence="4" id="KW-0067">ATP-binding</keyword>
<comment type="similarity">
    <text evidence="5">Belongs to the protein kinase superfamily. STE Ser/Thr protein kinase family. MAP kinase kinase subfamily.</text>
</comment>
<dbReference type="Proteomes" id="UP000005237">
    <property type="component" value="Unassembled WGS sequence"/>
</dbReference>
<keyword evidence="1" id="KW-0808">Transferase</keyword>
<reference evidence="9" key="1">
    <citation type="submission" date="2010-08" db="EMBL/GenBank/DDBJ databases">
        <authorList>
            <consortium name="Caenorhabditis japonica Sequencing Consortium"/>
            <person name="Wilson R.K."/>
        </authorList>
    </citation>
    <scope>NUCLEOTIDE SEQUENCE [LARGE SCALE GENOMIC DNA]</scope>
    <source>
        <strain evidence="9">DF5081</strain>
    </source>
</reference>
<keyword evidence="3" id="KW-0418">Kinase</keyword>
<evidence type="ECO:0000313" key="9">
    <source>
        <dbReference type="Proteomes" id="UP000005237"/>
    </source>
</evidence>
<dbReference type="Gene3D" id="3.30.200.20">
    <property type="entry name" value="Phosphorylase Kinase, domain 1"/>
    <property type="match status" value="1"/>
</dbReference>
<dbReference type="PROSITE" id="PS00108">
    <property type="entry name" value="PROTEIN_KINASE_ST"/>
    <property type="match status" value="1"/>
</dbReference>
<dbReference type="EnsemblMetazoa" id="CJA05622c.1">
    <property type="protein sequence ID" value="CJA05622c.1"/>
    <property type="gene ID" value="WBGene00124826"/>
</dbReference>
<dbReference type="PROSITE" id="PS50011">
    <property type="entry name" value="PROTEIN_KINASE_DOM"/>
    <property type="match status" value="1"/>
</dbReference>
<evidence type="ECO:0000256" key="1">
    <source>
        <dbReference type="ARBA" id="ARBA00022679"/>
    </source>
</evidence>
<dbReference type="Gene3D" id="1.10.510.10">
    <property type="entry name" value="Transferase(Phosphotransferase) domain 1"/>
    <property type="match status" value="1"/>
</dbReference>
<evidence type="ECO:0000256" key="3">
    <source>
        <dbReference type="ARBA" id="ARBA00022777"/>
    </source>
</evidence>
<sequence length="262" mass="29177">MSSNLRLNSLPVNGNKNESPYKNVLRSIPNGILKFPGDALCYTFNMSHLQDLGVIGKGCYGTVYKNRHLDTGKLLAVKGDCCICMELMDISLDALYKRVYTVKHSRLLENVVGHITVCTVDALDYLKKELKIMHRDVKPSNILVDSHGSVKLCDFGISAQLVDSVARTSNVGCRPYLSIAKEDPPILKPDTDESGFKFSLPLVKFINTCLTKDPTDRPKYDALKSFEFYRKYSLGGPEIEKAKQVLGVEAVDARDNPVEERA</sequence>
<dbReference type="PANTHER" id="PTHR48013:SF15">
    <property type="entry name" value="DUAL SPECIFICITY MITOGEN-ACTIVATED PROTEIN KINASE KINASE 4"/>
    <property type="match status" value="1"/>
</dbReference>
<dbReference type="InterPro" id="IPR008271">
    <property type="entry name" value="Ser/Thr_kinase_AS"/>
</dbReference>
<dbReference type="SMART" id="SM00220">
    <property type="entry name" value="S_TKc"/>
    <property type="match status" value="1"/>
</dbReference>
<name>A0A8R1HM68_CAEJA</name>
<evidence type="ECO:0000256" key="6">
    <source>
        <dbReference type="ARBA" id="ARBA00038999"/>
    </source>
</evidence>
<keyword evidence="9" id="KW-1185">Reference proteome</keyword>
<dbReference type="PANTHER" id="PTHR48013">
    <property type="entry name" value="DUAL SPECIFICITY MITOGEN-ACTIVATED PROTEIN KINASE KINASE 5-RELATED"/>
    <property type="match status" value="1"/>
</dbReference>
<proteinExistence type="inferred from homology"/>
<evidence type="ECO:0000256" key="4">
    <source>
        <dbReference type="ARBA" id="ARBA00022840"/>
    </source>
</evidence>
<evidence type="ECO:0000256" key="2">
    <source>
        <dbReference type="ARBA" id="ARBA00022741"/>
    </source>
</evidence>
<accession>A0A8R1HM68</accession>
<dbReference type="EC" id="2.7.12.2" evidence="6"/>
<keyword evidence="2" id="KW-0547">Nucleotide-binding</keyword>